<dbReference type="InterPro" id="IPR000244">
    <property type="entry name" value="Ribosomal_bL9"/>
</dbReference>
<dbReference type="GO" id="GO:1990904">
    <property type="term" value="C:ribonucleoprotein complex"/>
    <property type="evidence" value="ECO:0007669"/>
    <property type="project" value="UniProtKB-KW"/>
</dbReference>
<dbReference type="Pfam" id="PF03948">
    <property type="entry name" value="Ribosomal_L9_C"/>
    <property type="match status" value="1"/>
</dbReference>
<reference evidence="10" key="1">
    <citation type="submission" date="2017-05" db="EMBL/GenBank/DDBJ databases">
        <authorList>
            <person name="Imhoff J.F."/>
            <person name="Rahn T."/>
            <person name="Kuenzel S."/>
            <person name="Neulinger S.C."/>
        </authorList>
    </citation>
    <scope>NUCLEOTIDE SEQUENCE</scope>
    <source>
        <strain evidence="10">DSM 4395</strain>
    </source>
</reference>
<evidence type="ECO:0000256" key="8">
    <source>
        <dbReference type="SAM" id="Coils"/>
    </source>
</evidence>
<comment type="caution">
    <text evidence="10">The sequence shown here is derived from an EMBL/GenBank/DDBJ whole genome shotgun (WGS) entry which is preliminary data.</text>
</comment>
<dbReference type="AlphaFoldDB" id="A0AAJ0UG10"/>
<name>A0AAJ0UG10_HALSE</name>
<dbReference type="InterPro" id="IPR009027">
    <property type="entry name" value="Ribosomal_bL9/RNase_H1_N"/>
</dbReference>
<evidence type="ECO:0000256" key="1">
    <source>
        <dbReference type="ARBA" id="ARBA00010605"/>
    </source>
</evidence>
<organism evidence="10 11">
    <name type="scientific">Halochromatium salexigens</name>
    <name type="common">Chromatium salexigens</name>
    <dbReference type="NCBI Taxonomy" id="49447"/>
    <lineage>
        <taxon>Bacteria</taxon>
        <taxon>Pseudomonadati</taxon>
        <taxon>Pseudomonadota</taxon>
        <taxon>Gammaproteobacteria</taxon>
        <taxon>Chromatiales</taxon>
        <taxon>Chromatiaceae</taxon>
        <taxon>Halochromatium</taxon>
    </lineage>
</organism>
<dbReference type="InterPro" id="IPR020070">
    <property type="entry name" value="Ribosomal_bL9_N"/>
</dbReference>
<dbReference type="SUPFAM" id="SSF55653">
    <property type="entry name" value="Ribosomal protein L9 C-domain"/>
    <property type="match status" value="1"/>
</dbReference>
<dbReference type="GO" id="GO:0019843">
    <property type="term" value="F:rRNA binding"/>
    <property type="evidence" value="ECO:0007669"/>
    <property type="project" value="UniProtKB-UniRule"/>
</dbReference>
<gene>
    <name evidence="7" type="primary">rplI</name>
    <name evidence="10" type="ORF">CCR82_05080</name>
</gene>
<keyword evidence="11" id="KW-1185">Reference proteome</keyword>
<dbReference type="GO" id="GO:0005840">
    <property type="term" value="C:ribosome"/>
    <property type="evidence" value="ECO:0007669"/>
    <property type="project" value="UniProtKB-KW"/>
</dbReference>
<dbReference type="GO" id="GO:0006412">
    <property type="term" value="P:translation"/>
    <property type="evidence" value="ECO:0007669"/>
    <property type="project" value="UniProtKB-UniRule"/>
</dbReference>
<dbReference type="RefSeq" id="WP_201244331.1">
    <property type="nucleotide sequence ID" value="NZ_NHSF01000030.1"/>
</dbReference>
<comment type="function">
    <text evidence="7">Binds to the 23S rRNA.</text>
</comment>
<evidence type="ECO:0000313" key="11">
    <source>
        <dbReference type="Proteomes" id="UP001296967"/>
    </source>
</evidence>
<dbReference type="HAMAP" id="MF_00503">
    <property type="entry name" value="Ribosomal_bL9"/>
    <property type="match status" value="1"/>
</dbReference>
<keyword evidence="5 7" id="KW-0687">Ribonucleoprotein</keyword>
<feature type="domain" description="Ribosomal protein L9" evidence="9">
    <location>
        <begin position="13"/>
        <end position="40"/>
    </location>
</feature>
<dbReference type="InterPro" id="IPR036935">
    <property type="entry name" value="Ribosomal_bL9_N_sf"/>
</dbReference>
<proteinExistence type="inferred from homology"/>
<dbReference type="InterPro" id="IPR020594">
    <property type="entry name" value="Ribosomal_bL9_bac/chp"/>
</dbReference>
<accession>A0AAJ0UG10</accession>
<dbReference type="EMBL" id="NHSF01000030">
    <property type="protein sequence ID" value="MBK5929917.1"/>
    <property type="molecule type" value="Genomic_DNA"/>
</dbReference>
<keyword evidence="4 7" id="KW-0689">Ribosomal protein</keyword>
<keyword evidence="3 7" id="KW-0694">RNA-binding</keyword>
<dbReference type="PROSITE" id="PS00651">
    <property type="entry name" value="RIBOSOMAL_L9"/>
    <property type="match status" value="1"/>
</dbReference>
<feature type="coiled-coil region" evidence="8">
    <location>
        <begin position="44"/>
        <end position="75"/>
    </location>
</feature>
<dbReference type="Gene3D" id="3.40.5.10">
    <property type="entry name" value="Ribosomal protein L9, N-terminal domain"/>
    <property type="match status" value="1"/>
</dbReference>
<evidence type="ECO:0000259" key="9">
    <source>
        <dbReference type="PROSITE" id="PS00651"/>
    </source>
</evidence>
<evidence type="ECO:0000256" key="7">
    <source>
        <dbReference type="HAMAP-Rule" id="MF_00503"/>
    </source>
</evidence>
<dbReference type="NCBIfam" id="TIGR00158">
    <property type="entry name" value="L9"/>
    <property type="match status" value="1"/>
</dbReference>
<evidence type="ECO:0000256" key="5">
    <source>
        <dbReference type="ARBA" id="ARBA00023274"/>
    </source>
</evidence>
<evidence type="ECO:0000256" key="3">
    <source>
        <dbReference type="ARBA" id="ARBA00022884"/>
    </source>
</evidence>
<sequence>MDLILMKKVRGLGELGDKVSVRAGYGRNFLIPSGYAKPATAENLKAFDERRAELEREAAEALAAAEDRKAKLEGVIVTVPRKAGDEGRLFGSVGTADIATAITEGGLGIELLKSEVRLPDGPFRAVGDYDVELHLHSDVSVSVRIEVIPAT</sequence>
<dbReference type="InterPro" id="IPR036791">
    <property type="entry name" value="Ribosomal_bL9_C_sf"/>
</dbReference>
<evidence type="ECO:0000256" key="4">
    <source>
        <dbReference type="ARBA" id="ARBA00022980"/>
    </source>
</evidence>
<protein>
    <recommendedName>
        <fullName evidence="6 7">Large ribosomal subunit protein bL9</fullName>
    </recommendedName>
</protein>
<dbReference type="Gene3D" id="3.10.430.100">
    <property type="entry name" value="Ribosomal protein L9, C-terminal domain"/>
    <property type="match status" value="1"/>
</dbReference>
<keyword evidence="2 7" id="KW-0699">rRNA-binding</keyword>
<dbReference type="InterPro" id="IPR020069">
    <property type="entry name" value="Ribosomal_bL9_C"/>
</dbReference>
<evidence type="ECO:0000256" key="2">
    <source>
        <dbReference type="ARBA" id="ARBA00022730"/>
    </source>
</evidence>
<keyword evidence="8" id="KW-0175">Coiled coil</keyword>
<evidence type="ECO:0000313" key="10">
    <source>
        <dbReference type="EMBL" id="MBK5929917.1"/>
    </source>
</evidence>
<dbReference type="Pfam" id="PF01281">
    <property type="entry name" value="Ribosomal_L9_N"/>
    <property type="match status" value="1"/>
</dbReference>
<evidence type="ECO:0000256" key="6">
    <source>
        <dbReference type="ARBA" id="ARBA00035292"/>
    </source>
</evidence>
<reference evidence="10" key="2">
    <citation type="journal article" date="2020" name="Microorganisms">
        <title>Osmotic Adaptation and Compatible Solute Biosynthesis of Phototrophic Bacteria as Revealed from Genome Analyses.</title>
        <authorList>
            <person name="Imhoff J.F."/>
            <person name="Rahn T."/>
            <person name="Kunzel S."/>
            <person name="Keller A."/>
            <person name="Neulinger S.C."/>
        </authorList>
    </citation>
    <scope>NUCLEOTIDE SEQUENCE</scope>
    <source>
        <strain evidence="10">DSM 4395</strain>
    </source>
</reference>
<dbReference type="SUPFAM" id="SSF55658">
    <property type="entry name" value="L9 N-domain-like"/>
    <property type="match status" value="1"/>
</dbReference>
<dbReference type="PANTHER" id="PTHR21368">
    <property type="entry name" value="50S RIBOSOMAL PROTEIN L9"/>
    <property type="match status" value="1"/>
</dbReference>
<dbReference type="Proteomes" id="UP001296967">
    <property type="component" value="Unassembled WGS sequence"/>
</dbReference>
<dbReference type="GO" id="GO:0003735">
    <property type="term" value="F:structural constituent of ribosome"/>
    <property type="evidence" value="ECO:0007669"/>
    <property type="project" value="InterPro"/>
</dbReference>
<comment type="similarity">
    <text evidence="1 7">Belongs to the bacterial ribosomal protein bL9 family.</text>
</comment>